<accession>A0AAN9U6J7</accession>
<dbReference type="GO" id="GO:0005524">
    <property type="term" value="F:ATP binding"/>
    <property type="evidence" value="ECO:0007669"/>
    <property type="project" value="InterPro"/>
</dbReference>
<reference evidence="12 13" key="1">
    <citation type="journal article" date="2023" name="PLoS ONE">
        <title>Cytospora paraplurivora sp. nov. isolated from orchards with fruit tree decline syndrome in Ontario, Canada.</title>
        <authorList>
            <person name="Ilyukhin E."/>
            <person name="Nguyen H.D.T."/>
            <person name="Castle A.J."/>
            <person name="Ellouze W."/>
        </authorList>
    </citation>
    <scope>NUCLEOTIDE SEQUENCE [LARGE SCALE GENOMIC DNA]</scope>
    <source>
        <strain evidence="12 13">FDS-564</strain>
    </source>
</reference>
<dbReference type="EC" id="2.7.11.1" evidence="3"/>
<evidence type="ECO:0000256" key="8">
    <source>
        <dbReference type="ARBA" id="ARBA00047899"/>
    </source>
</evidence>
<dbReference type="PROSITE" id="PS50011">
    <property type="entry name" value="PROTEIN_KINASE_DOM"/>
    <property type="match status" value="1"/>
</dbReference>
<feature type="region of interest" description="Disordered" evidence="10">
    <location>
        <begin position="477"/>
        <end position="523"/>
    </location>
</feature>
<comment type="function">
    <text evidence="1">Component of the EKC/KEOPS complex that is required for the formation of a threonylcarbamoyl group on adenosine at position 37 (t(6)A37) in tRNAs that read codons beginning with adenine. The complex is probably involved in the transfer of the threonylcarbamoyl moiety of threonylcarbamoyl-AMP (TC-AMP) to the N6 group of A37. BUD32 has ATPase activity in the context of the EKC/KEOPS complex and likely plays a supporting role to the catalytic subunit KAE1. The EKC/KEOPS complex also promotes both telomere uncapping and telomere elongation. The complex is required for efficient recruitment of transcriptional coactivators.</text>
</comment>
<dbReference type="AlphaFoldDB" id="A0AAN9U6J7"/>
<keyword evidence="13" id="KW-1185">Reference proteome</keyword>
<dbReference type="GO" id="GO:0005737">
    <property type="term" value="C:cytoplasm"/>
    <property type="evidence" value="ECO:0007669"/>
    <property type="project" value="TreeGrafter"/>
</dbReference>
<dbReference type="InterPro" id="IPR000719">
    <property type="entry name" value="Prot_kinase_dom"/>
</dbReference>
<comment type="caution">
    <text evidence="12">The sequence shown here is derived from an EMBL/GenBank/DDBJ whole genome shotgun (WGS) entry which is preliminary data.</text>
</comment>
<dbReference type="SUPFAM" id="SSF56112">
    <property type="entry name" value="Protein kinase-like (PK-like)"/>
    <property type="match status" value="1"/>
</dbReference>
<protein>
    <recommendedName>
        <fullName evidence="5">EKC/KEOPS complex subunit BUD32</fullName>
        <ecNumber evidence="3">2.7.11.1</ecNumber>
    </recommendedName>
    <alternativeName>
        <fullName evidence="6 7">Atypical Serine/threonine protein kinase BUD32</fullName>
    </alternativeName>
    <alternativeName>
        <fullName evidence="4">EKC/KEOPS complex subunit bud32</fullName>
    </alternativeName>
</protein>
<feature type="domain" description="Protein kinase" evidence="11">
    <location>
        <begin position="230"/>
        <end position="489"/>
    </location>
</feature>
<evidence type="ECO:0000256" key="10">
    <source>
        <dbReference type="SAM" id="MobiDB-lite"/>
    </source>
</evidence>
<proteinExistence type="predicted"/>
<evidence type="ECO:0000313" key="13">
    <source>
        <dbReference type="Proteomes" id="UP001320245"/>
    </source>
</evidence>
<dbReference type="Proteomes" id="UP001320245">
    <property type="component" value="Unassembled WGS sequence"/>
</dbReference>
<evidence type="ECO:0000256" key="9">
    <source>
        <dbReference type="ARBA" id="ARBA00048679"/>
    </source>
</evidence>
<evidence type="ECO:0000256" key="3">
    <source>
        <dbReference type="ARBA" id="ARBA00012513"/>
    </source>
</evidence>
<dbReference type="InterPro" id="IPR053235">
    <property type="entry name" value="Ser_Thr_kinase"/>
</dbReference>
<gene>
    <name evidence="12" type="ORF">SLS53_005053</name>
</gene>
<dbReference type="Pfam" id="PF00069">
    <property type="entry name" value="Pkinase"/>
    <property type="match status" value="1"/>
</dbReference>
<dbReference type="CDD" id="cd00180">
    <property type="entry name" value="PKc"/>
    <property type="match status" value="1"/>
</dbReference>
<evidence type="ECO:0000256" key="5">
    <source>
        <dbReference type="ARBA" id="ARBA00019973"/>
    </source>
</evidence>
<organism evidence="12 13">
    <name type="scientific">Cytospora paraplurivora</name>
    <dbReference type="NCBI Taxonomy" id="2898453"/>
    <lineage>
        <taxon>Eukaryota</taxon>
        <taxon>Fungi</taxon>
        <taxon>Dikarya</taxon>
        <taxon>Ascomycota</taxon>
        <taxon>Pezizomycotina</taxon>
        <taxon>Sordariomycetes</taxon>
        <taxon>Sordariomycetidae</taxon>
        <taxon>Diaporthales</taxon>
        <taxon>Cytosporaceae</taxon>
        <taxon>Cytospora</taxon>
    </lineage>
</organism>
<dbReference type="Gene3D" id="3.30.200.20">
    <property type="entry name" value="Phosphorylase Kinase, domain 1"/>
    <property type="match status" value="1"/>
</dbReference>
<dbReference type="Gene3D" id="1.10.510.10">
    <property type="entry name" value="Transferase(Phosphotransferase) domain 1"/>
    <property type="match status" value="1"/>
</dbReference>
<feature type="compositionally biased region" description="Low complexity" evidence="10">
    <location>
        <begin position="489"/>
        <end position="505"/>
    </location>
</feature>
<dbReference type="PANTHER" id="PTHR24361">
    <property type="entry name" value="MITOGEN-ACTIVATED KINASE KINASE KINASE"/>
    <property type="match status" value="1"/>
</dbReference>
<evidence type="ECO:0000256" key="1">
    <source>
        <dbReference type="ARBA" id="ARBA00003747"/>
    </source>
</evidence>
<comment type="catalytic activity">
    <reaction evidence="8">
        <text>L-threonyl-[protein] + ATP = O-phospho-L-threonyl-[protein] + ADP + H(+)</text>
        <dbReference type="Rhea" id="RHEA:46608"/>
        <dbReference type="Rhea" id="RHEA-COMP:11060"/>
        <dbReference type="Rhea" id="RHEA-COMP:11605"/>
        <dbReference type="ChEBI" id="CHEBI:15378"/>
        <dbReference type="ChEBI" id="CHEBI:30013"/>
        <dbReference type="ChEBI" id="CHEBI:30616"/>
        <dbReference type="ChEBI" id="CHEBI:61977"/>
        <dbReference type="ChEBI" id="CHEBI:456216"/>
        <dbReference type="EC" id="2.7.11.1"/>
    </reaction>
</comment>
<dbReference type="PROSITE" id="PS00109">
    <property type="entry name" value="PROTEIN_KINASE_TYR"/>
    <property type="match status" value="1"/>
</dbReference>
<evidence type="ECO:0000313" key="12">
    <source>
        <dbReference type="EMBL" id="KAK7740990.1"/>
    </source>
</evidence>
<dbReference type="GO" id="GO:0004674">
    <property type="term" value="F:protein serine/threonine kinase activity"/>
    <property type="evidence" value="ECO:0007669"/>
    <property type="project" value="UniProtKB-EC"/>
</dbReference>
<evidence type="ECO:0000256" key="6">
    <source>
        <dbReference type="ARBA" id="ARBA00030980"/>
    </source>
</evidence>
<evidence type="ECO:0000256" key="7">
    <source>
        <dbReference type="ARBA" id="ARBA00033194"/>
    </source>
</evidence>
<sequence>MSSPVNDSLAPASAEGHVQYIPTPFAYLTPENGPAQKALVSLVSRQANPNSGVLVQRVPEANINNSSGSSNRAANSKYRFVFSLDKVGTGHYGGWIFGKGKTKFRAVDIQVCSPKSPQLTGGVIGIIFMHPESGVFVLQNVSEKHSIVYLQANVELGYRDKHVLYKTSNQLRFGPFDYVLDFDVESEVGFLNDRTLYVHTEKHDGDDDPVLPPPLLDALPKPTHQRIGDIIIHQTISKGAFGVVRIGVHRRSGDIVACKTIHCGKRDVAVTRRELMLASSIPPTTVGVVPLLFTWCEHGHSPPCLETTSEVEDVHILMPYARYDFNNAPWPEIPMATRLALFRQVLEGLRNLHAAGIMHRDISPKNLLILSLRTPKAGICDFGKSKRAASGVNKALGPLQFIAPEVWRQREYNNAIDMFSLGLTMLKTFQGWQPTGQMDASSHKAALGHLASLRGLMPEDLQGLLRSMLAWNPADRPTAEQALEDKTWESISEAQSSESVTSSGSAREKRMRRASGPSPTSPS</sequence>
<name>A0AAN9U6J7_9PEZI</name>
<dbReference type="InterPro" id="IPR011009">
    <property type="entry name" value="Kinase-like_dom_sf"/>
</dbReference>
<dbReference type="EMBL" id="JAJSPL020000018">
    <property type="protein sequence ID" value="KAK7740990.1"/>
    <property type="molecule type" value="Genomic_DNA"/>
</dbReference>
<comment type="subunit">
    <text evidence="2">Component of the EKC/KEOPS complex composed of at least BUD32, CGI121, GON7, KAE1 and PCC1; the whole complex dimerizes.</text>
</comment>
<evidence type="ECO:0000259" key="11">
    <source>
        <dbReference type="PROSITE" id="PS50011"/>
    </source>
</evidence>
<evidence type="ECO:0000256" key="2">
    <source>
        <dbReference type="ARBA" id="ARBA00011534"/>
    </source>
</evidence>
<comment type="catalytic activity">
    <reaction evidence="9">
        <text>L-seryl-[protein] + ATP = O-phospho-L-seryl-[protein] + ADP + H(+)</text>
        <dbReference type="Rhea" id="RHEA:17989"/>
        <dbReference type="Rhea" id="RHEA-COMP:9863"/>
        <dbReference type="Rhea" id="RHEA-COMP:11604"/>
        <dbReference type="ChEBI" id="CHEBI:15378"/>
        <dbReference type="ChEBI" id="CHEBI:29999"/>
        <dbReference type="ChEBI" id="CHEBI:30616"/>
        <dbReference type="ChEBI" id="CHEBI:83421"/>
        <dbReference type="ChEBI" id="CHEBI:456216"/>
        <dbReference type="EC" id="2.7.11.1"/>
    </reaction>
</comment>
<evidence type="ECO:0000256" key="4">
    <source>
        <dbReference type="ARBA" id="ARBA00013948"/>
    </source>
</evidence>
<dbReference type="InterPro" id="IPR008266">
    <property type="entry name" value="Tyr_kinase_AS"/>
</dbReference>